<dbReference type="CDD" id="cd03789">
    <property type="entry name" value="GT9_LPS_heptosyltransferase"/>
    <property type="match status" value="1"/>
</dbReference>
<dbReference type="GO" id="GO:0008713">
    <property type="term" value="F:ADP-heptose-lipopolysaccharide heptosyltransferase activity"/>
    <property type="evidence" value="ECO:0007669"/>
    <property type="project" value="TreeGrafter"/>
</dbReference>
<dbReference type="PANTHER" id="PTHR30160:SF7">
    <property type="entry name" value="ADP-HEPTOSE--LPS HEPTOSYLTRANSFERASE 2"/>
    <property type="match status" value="1"/>
</dbReference>
<name>A0AB39VRS1_9GAMM</name>
<accession>A0AB39VRS1</accession>
<protein>
    <submittedName>
        <fullName evidence="3">Glycosyltransferase family 9 protein</fullName>
    </submittedName>
</protein>
<dbReference type="InterPro" id="IPR002201">
    <property type="entry name" value="Glyco_trans_9"/>
</dbReference>
<dbReference type="PANTHER" id="PTHR30160">
    <property type="entry name" value="TETRAACYLDISACCHARIDE 4'-KINASE-RELATED"/>
    <property type="match status" value="1"/>
</dbReference>
<dbReference type="AlphaFoldDB" id="A0AB39VRS1"/>
<sequence>MANKRWKITLSNNILKWYNPLFGQLKPKESFDPKRIYTSIVIYSTTALGDLMFNTPAIRAIKKRYPHAFITLVSSVKNKSMVEKCEYFSEVIYWDQKVKDLFQISWKVRKQRPQLAILLHSKLPYDVLSAAIAGCEYVIRDNYAPKPMGMELWLADYSKAFTGHLIERKLKLVSVLGCDTSDTSMFVPAPFTPIKKDFSRKIIGFQMGASEPHRCWPVARYVELAKKLLTSDHHCEIALIGTSLELQLEQAFMSKLNDEEKSRTISYVNKTNLPQLLAQIDNFDVLVTGDTGPMHLAVALKTKTVCLFATAEPKFTGPFQDEDLHCIIKLRPEEFAPGGQPLASVSADKVFSCIEALTAMSE</sequence>
<organism evidence="3">
    <name type="scientific">Rouxiella sp. WC2420</name>
    <dbReference type="NCBI Taxonomy" id="3234145"/>
    <lineage>
        <taxon>Bacteria</taxon>
        <taxon>Pseudomonadati</taxon>
        <taxon>Pseudomonadota</taxon>
        <taxon>Gammaproteobacteria</taxon>
        <taxon>Enterobacterales</taxon>
        <taxon>Yersiniaceae</taxon>
        <taxon>Rouxiella</taxon>
    </lineage>
</organism>
<evidence type="ECO:0000313" key="3">
    <source>
        <dbReference type="EMBL" id="XDU72453.1"/>
    </source>
</evidence>
<dbReference type="SUPFAM" id="SSF53756">
    <property type="entry name" value="UDP-Glycosyltransferase/glycogen phosphorylase"/>
    <property type="match status" value="1"/>
</dbReference>
<evidence type="ECO:0000256" key="2">
    <source>
        <dbReference type="ARBA" id="ARBA00022679"/>
    </source>
</evidence>
<dbReference type="RefSeq" id="WP_369789259.1">
    <property type="nucleotide sequence ID" value="NZ_CP165628.1"/>
</dbReference>
<gene>
    <name evidence="3" type="ORF">AB3G37_23740</name>
</gene>
<dbReference type="Gene3D" id="3.40.50.2000">
    <property type="entry name" value="Glycogen Phosphorylase B"/>
    <property type="match status" value="2"/>
</dbReference>
<evidence type="ECO:0000256" key="1">
    <source>
        <dbReference type="ARBA" id="ARBA00022676"/>
    </source>
</evidence>
<dbReference type="GO" id="GO:0005829">
    <property type="term" value="C:cytosol"/>
    <property type="evidence" value="ECO:0007669"/>
    <property type="project" value="TreeGrafter"/>
</dbReference>
<dbReference type="EMBL" id="CP165628">
    <property type="protein sequence ID" value="XDU72453.1"/>
    <property type="molecule type" value="Genomic_DNA"/>
</dbReference>
<dbReference type="InterPro" id="IPR051199">
    <property type="entry name" value="LPS_LOS_Heptosyltrfase"/>
</dbReference>
<keyword evidence="1" id="KW-0328">Glycosyltransferase</keyword>
<keyword evidence="2" id="KW-0808">Transferase</keyword>
<reference evidence="3" key="1">
    <citation type="submission" date="2024-07" db="EMBL/GenBank/DDBJ databases">
        <authorList>
            <person name="Biller S.J."/>
        </authorList>
    </citation>
    <scope>NUCLEOTIDE SEQUENCE</scope>
    <source>
        <strain evidence="3">WC2420</strain>
    </source>
</reference>
<dbReference type="Pfam" id="PF01075">
    <property type="entry name" value="Glyco_transf_9"/>
    <property type="match status" value="1"/>
</dbReference>
<proteinExistence type="predicted"/>
<dbReference type="GO" id="GO:0009244">
    <property type="term" value="P:lipopolysaccharide core region biosynthetic process"/>
    <property type="evidence" value="ECO:0007669"/>
    <property type="project" value="TreeGrafter"/>
</dbReference>